<evidence type="ECO:0000256" key="2">
    <source>
        <dbReference type="ARBA" id="ARBA00007269"/>
    </source>
</evidence>
<feature type="compositionally biased region" description="Basic and acidic residues" evidence="11">
    <location>
        <begin position="253"/>
        <end position="262"/>
    </location>
</feature>
<evidence type="ECO:0000256" key="4">
    <source>
        <dbReference type="ARBA" id="ARBA00022737"/>
    </source>
</evidence>
<reference evidence="15" key="1">
    <citation type="submission" date="2021-06" db="EMBL/GenBank/DDBJ databases">
        <authorList>
            <person name="Kallberg Y."/>
            <person name="Tangrot J."/>
            <person name="Rosling A."/>
        </authorList>
    </citation>
    <scope>NUCLEOTIDE SEQUENCE</scope>
    <source>
        <strain evidence="15">CL551</strain>
    </source>
</reference>
<feature type="compositionally biased region" description="Polar residues" evidence="11">
    <location>
        <begin position="307"/>
        <end position="317"/>
    </location>
</feature>
<evidence type="ECO:0000259" key="12">
    <source>
        <dbReference type="PROSITE" id="PS50016"/>
    </source>
</evidence>
<dbReference type="SMART" id="SM00393">
    <property type="entry name" value="R3H"/>
    <property type="match status" value="1"/>
</dbReference>
<accession>A0A9N9D1S0</accession>
<dbReference type="SUPFAM" id="SSF82708">
    <property type="entry name" value="R3H domain"/>
    <property type="match status" value="1"/>
</dbReference>
<comment type="subcellular location">
    <subcellularLocation>
        <location evidence="1">Nucleus</location>
    </subcellularLocation>
</comment>
<dbReference type="InterPro" id="IPR000967">
    <property type="entry name" value="Znf_NFX1"/>
</dbReference>
<evidence type="ECO:0000256" key="5">
    <source>
        <dbReference type="ARBA" id="ARBA00022771"/>
    </source>
</evidence>
<dbReference type="InterPro" id="IPR034078">
    <property type="entry name" value="NFX1_fam"/>
</dbReference>
<dbReference type="InterPro" id="IPR036867">
    <property type="entry name" value="R3H_dom_sf"/>
</dbReference>
<feature type="region of interest" description="Disordered" evidence="11">
    <location>
        <begin position="34"/>
        <end position="411"/>
    </location>
</feature>
<dbReference type="PROSITE" id="PS50016">
    <property type="entry name" value="ZF_PHD_2"/>
    <property type="match status" value="1"/>
</dbReference>
<feature type="compositionally biased region" description="Basic residues" evidence="11">
    <location>
        <begin position="182"/>
        <end position="198"/>
    </location>
</feature>
<comment type="similarity">
    <text evidence="2">Belongs to the NFX1 family.</text>
</comment>
<feature type="compositionally biased region" description="Polar residues" evidence="11">
    <location>
        <begin position="93"/>
        <end position="124"/>
    </location>
</feature>
<feature type="compositionally biased region" description="Polar residues" evidence="11">
    <location>
        <begin position="337"/>
        <end position="364"/>
    </location>
</feature>
<dbReference type="GO" id="GO:0000122">
    <property type="term" value="P:negative regulation of transcription by RNA polymerase II"/>
    <property type="evidence" value="ECO:0007669"/>
    <property type="project" value="TreeGrafter"/>
</dbReference>
<evidence type="ECO:0000256" key="7">
    <source>
        <dbReference type="ARBA" id="ARBA00023015"/>
    </source>
</evidence>
<feature type="domain" description="R3H" evidence="14">
    <location>
        <begin position="1015"/>
        <end position="1077"/>
    </location>
</feature>
<feature type="compositionally biased region" description="Low complexity" evidence="11">
    <location>
        <begin position="222"/>
        <end position="232"/>
    </location>
</feature>
<keyword evidence="5 10" id="KW-0863">Zinc-finger</keyword>
<keyword evidence="3" id="KW-0479">Metal-binding</keyword>
<dbReference type="OrthoDB" id="6512771at2759"/>
<dbReference type="InterPro" id="IPR001841">
    <property type="entry name" value="Znf_RING"/>
</dbReference>
<name>A0A9N9D1S0_9GLOM</name>
<evidence type="ECO:0000259" key="13">
    <source>
        <dbReference type="PROSITE" id="PS50089"/>
    </source>
</evidence>
<comment type="caution">
    <text evidence="15">The sequence shown here is derived from an EMBL/GenBank/DDBJ whole genome shotgun (WGS) entry which is preliminary data.</text>
</comment>
<evidence type="ECO:0000313" key="16">
    <source>
        <dbReference type="Proteomes" id="UP000789342"/>
    </source>
</evidence>
<keyword evidence="8" id="KW-0804">Transcription</keyword>
<dbReference type="Gene3D" id="3.30.1370.50">
    <property type="entry name" value="R3H-like domain"/>
    <property type="match status" value="1"/>
</dbReference>
<proteinExistence type="inferred from homology"/>
<dbReference type="GO" id="GO:0005634">
    <property type="term" value="C:nucleus"/>
    <property type="evidence" value="ECO:0007669"/>
    <property type="project" value="UniProtKB-SubCell"/>
</dbReference>
<dbReference type="Proteomes" id="UP000789342">
    <property type="component" value="Unassembled WGS sequence"/>
</dbReference>
<dbReference type="GO" id="GO:0008270">
    <property type="term" value="F:zinc ion binding"/>
    <property type="evidence" value="ECO:0007669"/>
    <property type="project" value="UniProtKB-KW"/>
</dbReference>
<evidence type="ECO:0000259" key="14">
    <source>
        <dbReference type="PROSITE" id="PS51061"/>
    </source>
</evidence>
<feature type="compositionally biased region" description="Polar residues" evidence="11">
    <location>
        <begin position="203"/>
        <end position="215"/>
    </location>
</feature>
<keyword evidence="9" id="KW-0539">Nucleus</keyword>
<evidence type="ECO:0000256" key="8">
    <source>
        <dbReference type="ARBA" id="ARBA00023163"/>
    </source>
</evidence>
<protein>
    <submittedName>
        <fullName evidence="15">8831_t:CDS:1</fullName>
    </submittedName>
</protein>
<evidence type="ECO:0000313" key="15">
    <source>
        <dbReference type="EMBL" id="CAG8623772.1"/>
    </source>
</evidence>
<dbReference type="CDD" id="cd02325">
    <property type="entry name" value="R3H"/>
    <property type="match status" value="1"/>
</dbReference>
<dbReference type="Pfam" id="PF01424">
    <property type="entry name" value="R3H"/>
    <property type="match status" value="1"/>
</dbReference>
<organism evidence="15 16">
    <name type="scientific">Acaulospora morrowiae</name>
    <dbReference type="NCBI Taxonomy" id="94023"/>
    <lineage>
        <taxon>Eukaryota</taxon>
        <taxon>Fungi</taxon>
        <taxon>Fungi incertae sedis</taxon>
        <taxon>Mucoromycota</taxon>
        <taxon>Glomeromycotina</taxon>
        <taxon>Glomeromycetes</taxon>
        <taxon>Diversisporales</taxon>
        <taxon>Acaulosporaceae</taxon>
        <taxon>Acaulospora</taxon>
    </lineage>
</organism>
<gene>
    <name evidence="15" type="ORF">AMORRO_LOCUS8777</name>
</gene>
<dbReference type="GO" id="GO:0000981">
    <property type="term" value="F:DNA-binding transcription factor activity, RNA polymerase II-specific"/>
    <property type="evidence" value="ECO:0007669"/>
    <property type="project" value="TreeGrafter"/>
</dbReference>
<feature type="compositionally biased region" description="Low complexity" evidence="11">
    <location>
        <begin position="34"/>
        <end position="47"/>
    </location>
</feature>
<keyword evidence="16" id="KW-1185">Reference proteome</keyword>
<dbReference type="Pfam" id="PF01422">
    <property type="entry name" value="zf-NF-X1"/>
    <property type="match status" value="6"/>
</dbReference>
<evidence type="ECO:0000256" key="10">
    <source>
        <dbReference type="PROSITE-ProRule" id="PRU00175"/>
    </source>
</evidence>
<feature type="domain" description="PHD-type" evidence="12">
    <location>
        <begin position="434"/>
        <end position="487"/>
    </location>
</feature>
<evidence type="ECO:0000256" key="3">
    <source>
        <dbReference type="ARBA" id="ARBA00022723"/>
    </source>
</evidence>
<dbReference type="PANTHER" id="PTHR12360">
    <property type="entry name" value="NUCLEAR TRANSCRIPTION FACTOR, X-BOX BINDING 1 NFX1"/>
    <property type="match status" value="1"/>
</dbReference>
<feature type="compositionally biased region" description="Basic residues" evidence="11">
    <location>
        <begin position="396"/>
        <end position="408"/>
    </location>
</feature>
<dbReference type="GO" id="GO:0000977">
    <property type="term" value="F:RNA polymerase II transcription regulatory region sequence-specific DNA binding"/>
    <property type="evidence" value="ECO:0007669"/>
    <property type="project" value="TreeGrafter"/>
</dbReference>
<dbReference type="SMART" id="SM00438">
    <property type="entry name" value="ZnF_NFX"/>
    <property type="match status" value="7"/>
</dbReference>
<keyword evidence="6" id="KW-0862">Zinc</keyword>
<feature type="domain" description="RING-type" evidence="13">
    <location>
        <begin position="437"/>
        <end position="485"/>
    </location>
</feature>
<dbReference type="EMBL" id="CAJVPV010007876">
    <property type="protein sequence ID" value="CAG8623772.1"/>
    <property type="molecule type" value="Genomic_DNA"/>
</dbReference>
<feature type="compositionally biased region" description="Polar residues" evidence="11">
    <location>
        <begin position="48"/>
        <end position="74"/>
    </location>
</feature>
<feature type="compositionally biased region" description="Low complexity" evidence="11">
    <location>
        <begin position="384"/>
        <end position="395"/>
    </location>
</feature>
<dbReference type="PROSITE" id="PS51061">
    <property type="entry name" value="R3H"/>
    <property type="match status" value="1"/>
</dbReference>
<dbReference type="CDD" id="cd06008">
    <property type="entry name" value="NF-X1-zinc-finger"/>
    <property type="match status" value="5"/>
</dbReference>
<feature type="compositionally biased region" description="Basic residues" evidence="11">
    <location>
        <begin position="290"/>
        <end position="300"/>
    </location>
</feature>
<feature type="compositionally biased region" description="Polar residues" evidence="11">
    <location>
        <begin position="263"/>
        <end position="285"/>
    </location>
</feature>
<feature type="non-terminal residue" evidence="15">
    <location>
        <position position="1"/>
    </location>
</feature>
<dbReference type="PANTHER" id="PTHR12360:SF12">
    <property type="entry name" value="TRANSCRIPTIONAL REPRESSOR NF-X1"/>
    <property type="match status" value="1"/>
</dbReference>
<dbReference type="InterPro" id="IPR001374">
    <property type="entry name" value="R3H_dom"/>
</dbReference>
<feature type="compositionally biased region" description="Polar residues" evidence="11">
    <location>
        <begin position="140"/>
        <end position="175"/>
    </location>
</feature>
<evidence type="ECO:0000256" key="9">
    <source>
        <dbReference type="ARBA" id="ARBA00023242"/>
    </source>
</evidence>
<keyword evidence="4" id="KW-0677">Repeat</keyword>
<evidence type="ECO:0000256" key="6">
    <source>
        <dbReference type="ARBA" id="ARBA00022833"/>
    </source>
</evidence>
<keyword evidence="7" id="KW-0805">Transcription regulation</keyword>
<dbReference type="PROSITE" id="PS50089">
    <property type="entry name" value="ZF_RING_2"/>
    <property type="match status" value="1"/>
</dbReference>
<sequence length="1298" mass="145167">TAVQSLLNKSSNKICFPHTKIYLKPLVFDMETSTSNNASANSDQTQSPSNQQDGSVLINNHSRTGSVSQNNSVPRENNRRGRYRNRGRGNDRSQNISRENTKVFSANPSNELSEPQVVSHSETASTSRSRGSRHSRYQRGNNISSNVSQSPGSQNLNQDLTSNIADESSEQPAIQSNSHHTSNSRHRGSSRRFHHRKRDNTDRTANQHSGSNYDQINVGEPSEQQSGSQSTSINNRNYDVDSSESRRHRFKNRPHERNDHDSQNVCSESADSQTLPISQATDNVISQRGRPSHRRGRYRAPRSSNRTSGTHISQNENRGIPKDSITSQVKNNDGVISESSPENFSSKVQSLNYTENSQSNNSDNGPLIISDNKGKKPEPAIAESSSSQSNSNLNSKQKHSRNNYHPKKSSVYMLSPSDIKDVRTSITHGLTTSTYECMICCEVIKPHNKTWFCGVCWAVFHLSCTQKWANKSIKDAGSWRCPGCQNRTEIIPDTYQCFCGKKENPPNSRYFTPHSCGEVCGRKRDCPHDCTQLCHPGPCDRNCYAMGPVQNCFCGRQKLQLLCINTDYSGRSCGSTCEKLLECGKHYCEQKCHDGVCSKCDVIELQKCYCGRSEREIKCGERMGIHCYDNYNDNSNEWTGFFSCDRVCARLLECGKHFCTKICHPITGETEPCPSDPSKVQDCPCGAHTIEELLGRKRISCDEEIPLCGNICGKILSCGHLCTDKCHHGDCKPCSVIVTVKCRCGSTEFERACCEVVGEFSEPPLCEKICKGLRSCGKHQCNVKCCPSANVKQKQPKRWGTPRDGENDTNHLCPLLCGKMLQCGNHTCQLLCHREQCMSCLEASFEELSCNCGRTKVYPPIPCGMKVPKCQYECNRNPSCGHAAVSHLCHSDEEPCPPCPYLVNDKMCMCAVEVIDVDELVILEIVLWEKNASRPVVSLVKHVVILAHIHAMHQQENFEEIKDRRLECSESCAMVERNRKLASALELNDRINEGDLIKAIPEYEEDLLRYYSSNKDWAKNIENSLNEFLMKPNKTLNFQPMKSTHRKFIHELCVHYRLSSCSFDVDPYRSVVVTKKPDSAIPPLLLSQVFAKQGKLGGQSLNATSSSTTIEQSARKTKQPVNALYLSELATGLTKEELQKLLDPLLGKLKFQIKWVNDEDVVLIPFVGSMHMDDLESQLVKLKLSAKDSLISKGIVTWVELCWINSKYEVVWRERSKLLHGPNVSASRVVASSVSIGSTNPYVALMNFTDRSHTNGLSDVCTKSSSDNTGTCSKQIPKSPVINNGDSIVDDWELLSDD</sequence>
<evidence type="ECO:0000256" key="11">
    <source>
        <dbReference type="SAM" id="MobiDB-lite"/>
    </source>
</evidence>
<dbReference type="InterPro" id="IPR019787">
    <property type="entry name" value="Znf_PHD-finger"/>
</dbReference>
<evidence type="ECO:0000256" key="1">
    <source>
        <dbReference type="ARBA" id="ARBA00004123"/>
    </source>
</evidence>